<reference evidence="2" key="1">
    <citation type="submission" date="2020-01" db="EMBL/GenBank/DDBJ databases">
        <title>Genome sequence of Kobresia littledalei, the first chromosome-level genome in the family Cyperaceae.</title>
        <authorList>
            <person name="Qu G."/>
        </authorList>
    </citation>
    <scope>NUCLEOTIDE SEQUENCE</scope>
    <source>
        <strain evidence="2">C.B.Clarke</strain>
        <tissue evidence="2">Leaf</tissue>
    </source>
</reference>
<name>A0A833VLT6_9POAL</name>
<evidence type="ECO:0000313" key="3">
    <source>
        <dbReference type="Proteomes" id="UP000623129"/>
    </source>
</evidence>
<accession>A0A833VLT6</accession>
<protein>
    <submittedName>
        <fullName evidence="2">Uncharacterized protein</fullName>
    </submittedName>
</protein>
<dbReference type="PANTHER" id="PTHR33472:SF28">
    <property type="entry name" value="BROMO AND FHA DOMAIN-CONTAINING PROTEIN DDB_G0267958"/>
    <property type="match status" value="1"/>
</dbReference>
<organism evidence="2 3">
    <name type="scientific">Carex littledalei</name>
    <dbReference type="NCBI Taxonomy" id="544730"/>
    <lineage>
        <taxon>Eukaryota</taxon>
        <taxon>Viridiplantae</taxon>
        <taxon>Streptophyta</taxon>
        <taxon>Embryophyta</taxon>
        <taxon>Tracheophyta</taxon>
        <taxon>Spermatophyta</taxon>
        <taxon>Magnoliopsida</taxon>
        <taxon>Liliopsida</taxon>
        <taxon>Poales</taxon>
        <taxon>Cyperaceae</taxon>
        <taxon>Cyperoideae</taxon>
        <taxon>Cariceae</taxon>
        <taxon>Carex</taxon>
        <taxon>Carex subgen. Euthyceras</taxon>
    </lineage>
</organism>
<evidence type="ECO:0000313" key="2">
    <source>
        <dbReference type="EMBL" id="KAF3342071.1"/>
    </source>
</evidence>
<feature type="compositionally biased region" description="Polar residues" evidence="1">
    <location>
        <begin position="42"/>
        <end position="58"/>
    </location>
</feature>
<feature type="compositionally biased region" description="Basic and acidic residues" evidence="1">
    <location>
        <begin position="26"/>
        <end position="36"/>
    </location>
</feature>
<proteinExistence type="predicted"/>
<sequence length="238" mass="26429">MSSREDLLHSDKNETDETSDPIATRHVSETKPRDLVQLKISRGSSSKQNPSTNPTKISISTIPHHEFDEFESSFSGKPFNNGEDGVFVITLAGENLGANMAIKNAVNAPPATPNVNNNVQSINNSTIQESSCVTRDPGVHLEIVSSRKDLDLVDYVQRKEPNLKGQLNLNQERRPENEPRVRRRCLRSLFMESDSDIEDAGKPRRHGCRYKCEDKKEKKGEKNGGDGGASTSSKVQDK</sequence>
<keyword evidence="3" id="KW-1185">Reference proteome</keyword>
<dbReference type="OrthoDB" id="1709592at2759"/>
<dbReference type="EMBL" id="SWLB01000001">
    <property type="protein sequence ID" value="KAF3342071.1"/>
    <property type="molecule type" value="Genomic_DNA"/>
</dbReference>
<gene>
    <name evidence="2" type="ORF">FCM35_KLT00709</name>
</gene>
<feature type="compositionally biased region" description="Basic and acidic residues" evidence="1">
    <location>
        <begin position="1"/>
        <end position="15"/>
    </location>
</feature>
<comment type="caution">
    <text evidence="2">The sequence shown here is derived from an EMBL/GenBank/DDBJ whole genome shotgun (WGS) entry which is preliminary data.</text>
</comment>
<dbReference type="PANTHER" id="PTHR33472">
    <property type="entry name" value="OS01G0106600 PROTEIN"/>
    <property type="match status" value="1"/>
</dbReference>
<feature type="compositionally biased region" description="Polar residues" evidence="1">
    <location>
        <begin position="229"/>
        <end position="238"/>
    </location>
</feature>
<feature type="region of interest" description="Disordered" evidence="1">
    <location>
        <begin position="193"/>
        <end position="238"/>
    </location>
</feature>
<dbReference type="Proteomes" id="UP000623129">
    <property type="component" value="Unassembled WGS sequence"/>
</dbReference>
<dbReference type="AlphaFoldDB" id="A0A833VLT6"/>
<feature type="region of interest" description="Disordered" evidence="1">
    <location>
        <begin position="1"/>
        <end position="58"/>
    </location>
</feature>
<feature type="compositionally biased region" description="Basic and acidic residues" evidence="1">
    <location>
        <begin position="210"/>
        <end position="224"/>
    </location>
</feature>
<evidence type="ECO:0000256" key="1">
    <source>
        <dbReference type="SAM" id="MobiDB-lite"/>
    </source>
</evidence>